<proteinExistence type="predicted"/>
<evidence type="ECO:0000313" key="2">
    <source>
        <dbReference type="Proteomes" id="UP000183788"/>
    </source>
</evidence>
<dbReference type="EMBL" id="FPIZ01000049">
    <property type="protein sequence ID" value="SFW90467.1"/>
    <property type="molecule type" value="Genomic_DNA"/>
</dbReference>
<dbReference type="AlphaFoldDB" id="A0A1K1T1M2"/>
<gene>
    <name evidence="1" type="ORF">SAMN05661012_06620</name>
</gene>
<dbReference type="STRING" id="1004.SAMN05661012_06620"/>
<accession>A0A1K1T1M2</accession>
<organism evidence="1 2">
    <name type="scientific">Chitinophaga sancti</name>
    <dbReference type="NCBI Taxonomy" id="1004"/>
    <lineage>
        <taxon>Bacteria</taxon>
        <taxon>Pseudomonadati</taxon>
        <taxon>Bacteroidota</taxon>
        <taxon>Chitinophagia</taxon>
        <taxon>Chitinophagales</taxon>
        <taxon>Chitinophagaceae</taxon>
        <taxon>Chitinophaga</taxon>
    </lineage>
</organism>
<dbReference type="Proteomes" id="UP000183788">
    <property type="component" value="Unassembled WGS sequence"/>
</dbReference>
<name>A0A1K1T1M2_9BACT</name>
<sequence>MHLPDYKIHLFQEKPGATRLSTIGVYLRAVKKEVVSNAQDYYFLGMMQPDGAF</sequence>
<evidence type="ECO:0000313" key="1">
    <source>
        <dbReference type="EMBL" id="SFW90467.1"/>
    </source>
</evidence>
<reference evidence="1 2" key="1">
    <citation type="submission" date="2016-11" db="EMBL/GenBank/DDBJ databases">
        <authorList>
            <person name="Jaros S."/>
            <person name="Januszkiewicz K."/>
            <person name="Wedrychowicz H."/>
        </authorList>
    </citation>
    <scope>NUCLEOTIDE SEQUENCE [LARGE SCALE GENOMIC DNA]</scope>
    <source>
        <strain evidence="1 2">DSM 784</strain>
    </source>
</reference>
<protein>
    <submittedName>
        <fullName evidence="1">Uncharacterized protein</fullName>
    </submittedName>
</protein>